<comment type="similarity">
    <text evidence="2">Belongs to the Ca(2+):cation antiporter (CaCA) (TC 2.A.19) family. SLC24A subfamily.</text>
</comment>
<dbReference type="PANTHER" id="PTHR10846:SF74">
    <property type="entry name" value="SODIUM_POTASSIUM_CALCIUM EXCHANGER CG1090-RELATED"/>
    <property type="match status" value="1"/>
</dbReference>
<evidence type="ECO:0000256" key="15">
    <source>
        <dbReference type="ARBA" id="ARBA00023136"/>
    </source>
</evidence>
<keyword evidence="4" id="KW-0050">Antiport</keyword>
<keyword evidence="7 18" id="KW-0812">Transmembrane</keyword>
<keyword evidence="10" id="KW-0769">Symport</keyword>
<evidence type="ECO:0000256" key="11">
    <source>
        <dbReference type="ARBA" id="ARBA00022958"/>
    </source>
</evidence>
<comment type="subcellular location">
    <subcellularLocation>
        <location evidence="1">Membrane</location>
        <topology evidence="1">Multi-pass membrane protein</topology>
    </subcellularLocation>
</comment>
<keyword evidence="8" id="KW-0732">Signal</keyword>
<evidence type="ECO:0000256" key="4">
    <source>
        <dbReference type="ARBA" id="ARBA00022449"/>
    </source>
</evidence>
<dbReference type="GO" id="GO:0005262">
    <property type="term" value="F:calcium channel activity"/>
    <property type="evidence" value="ECO:0007669"/>
    <property type="project" value="TreeGrafter"/>
</dbReference>
<evidence type="ECO:0000256" key="16">
    <source>
        <dbReference type="ARBA" id="ARBA00023201"/>
    </source>
</evidence>
<sequence length="643" mass="71838">MLTGLLQNSKVLGLKSRTPYYQVLQSITLYGAPIWAEKRKRNKKLQDVAVQLQRELARGTVLNTMTENQRANFYAMSRRRVGHRDKIFSYVGMLTLYIFINLVLSASKTDPNKTDVQETAEKPPVSATMTTLDLTTTMKPVTTTVENEGTTKSKPATTAVPTWRPKRENCTPPAIEQFPRPLMGPTARRNGGIIIHIFVAVYAFIALAIVCDDYFVSSLDRICEELKLSPDVAGATFMAAGSSAPELATVVIGVFFAKDDIGVSGVIGSAVFNIMFVISICALCTSTVSYLNWWPLCRDCFFYALSILLMLFTIYNEKISGESLTMLILYVVYCVVLHYNSIIEKWAQTWPVPCKRQPEEQAGLVTYKTLNEDKSRRPSYTQSPDKVQFCDLNVSEQEQQANQQQPYPGHVPQGAPQQDYYRPKPAEMTEVSPLIKPTDGGQVALISWYLTVPIHYMCMLTLPDCKSEKYKNWYPFTFVLSMIWISFYSYIMVWMITVCGSTMGIPDTVMGLTFVAAGVSVPDALSSLAVVKEGYGDMAVSNAVGSNVFDILICLGLPWFIQTALIKPGSHVNVISKGLSYSTLSLLSTVVFLLVATHMNGWKLDKKYGVILMVWYILFITFASLYELNVFGNMNPPECPSLY</sequence>
<evidence type="ECO:0000256" key="17">
    <source>
        <dbReference type="SAM" id="MobiDB-lite"/>
    </source>
</evidence>
<keyword evidence="3" id="KW-0813">Transport</keyword>
<proteinExistence type="inferred from homology"/>
<dbReference type="GO" id="GO:0015293">
    <property type="term" value="F:symporter activity"/>
    <property type="evidence" value="ECO:0007669"/>
    <property type="project" value="UniProtKB-KW"/>
</dbReference>
<dbReference type="EMBL" id="JAWJWE010000006">
    <property type="protein sequence ID" value="KAK6633060.1"/>
    <property type="molecule type" value="Genomic_DNA"/>
</dbReference>
<evidence type="ECO:0000256" key="2">
    <source>
        <dbReference type="ARBA" id="ARBA00005364"/>
    </source>
</evidence>
<keyword evidence="12 18" id="KW-1133">Transmembrane helix</keyword>
<dbReference type="GO" id="GO:0008273">
    <property type="term" value="F:calcium, potassium:sodium antiporter activity"/>
    <property type="evidence" value="ECO:0007669"/>
    <property type="project" value="TreeGrafter"/>
</dbReference>
<feature type="domain" description="Sodium/calcium exchanger membrane region" evidence="19">
    <location>
        <begin position="474"/>
        <end position="623"/>
    </location>
</feature>
<reference evidence="20 21" key="1">
    <citation type="submission" date="2023-10" db="EMBL/GenBank/DDBJ databases">
        <title>Genomes of two closely related lineages of the louse Polyplax serrata with different host specificities.</title>
        <authorList>
            <person name="Martinu J."/>
            <person name="Tarabai H."/>
            <person name="Stefka J."/>
            <person name="Hypsa V."/>
        </authorList>
    </citation>
    <scope>NUCLEOTIDE SEQUENCE [LARGE SCALE GENOMIC DNA]</scope>
    <source>
        <strain evidence="20">HR10_N</strain>
    </source>
</reference>
<evidence type="ECO:0000256" key="8">
    <source>
        <dbReference type="ARBA" id="ARBA00022729"/>
    </source>
</evidence>
<feature type="transmembrane region" description="Helical" evidence="18">
    <location>
        <begin position="327"/>
        <end position="347"/>
    </location>
</feature>
<feature type="region of interest" description="Disordered" evidence="17">
    <location>
        <begin position="145"/>
        <end position="177"/>
    </location>
</feature>
<dbReference type="GO" id="GO:0006874">
    <property type="term" value="P:intracellular calcium ion homeostasis"/>
    <property type="evidence" value="ECO:0007669"/>
    <property type="project" value="TreeGrafter"/>
</dbReference>
<accession>A0AAN8RZD0</accession>
<keyword evidence="14" id="KW-0406">Ion transport</keyword>
<gene>
    <name evidence="20" type="ORF">RUM43_012803</name>
</gene>
<evidence type="ECO:0000259" key="19">
    <source>
        <dbReference type="Pfam" id="PF01699"/>
    </source>
</evidence>
<feature type="transmembrane region" description="Helical" evidence="18">
    <location>
        <begin position="476"/>
        <end position="497"/>
    </location>
</feature>
<keyword evidence="9" id="KW-0106">Calcium</keyword>
<evidence type="ECO:0000256" key="12">
    <source>
        <dbReference type="ARBA" id="ARBA00022989"/>
    </source>
</evidence>
<keyword evidence="6" id="KW-0109">Calcium transport</keyword>
<feature type="transmembrane region" description="Helical" evidence="18">
    <location>
        <begin position="296"/>
        <end position="315"/>
    </location>
</feature>
<evidence type="ECO:0000313" key="21">
    <source>
        <dbReference type="Proteomes" id="UP001372834"/>
    </source>
</evidence>
<evidence type="ECO:0000256" key="9">
    <source>
        <dbReference type="ARBA" id="ARBA00022837"/>
    </source>
</evidence>
<evidence type="ECO:0000313" key="20">
    <source>
        <dbReference type="EMBL" id="KAK6633060.1"/>
    </source>
</evidence>
<evidence type="ECO:0000256" key="13">
    <source>
        <dbReference type="ARBA" id="ARBA00023053"/>
    </source>
</evidence>
<keyword evidence="13" id="KW-0915">Sodium</keyword>
<dbReference type="FunFam" id="1.20.1420.30:FF:000009">
    <property type="entry name" value="sodium/potassium/calcium exchanger 5 isoform X2"/>
    <property type="match status" value="1"/>
</dbReference>
<dbReference type="Pfam" id="PF01699">
    <property type="entry name" value="Na_Ca_ex"/>
    <property type="match status" value="2"/>
</dbReference>
<keyword evidence="5" id="KW-0633">Potassium transport</keyword>
<feature type="compositionally biased region" description="Polar residues" evidence="17">
    <location>
        <begin position="146"/>
        <end position="160"/>
    </location>
</feature>
<evidence type="ECO:0000256" key="6">
    <source>
        <dbReference type="ARBA" id="ARBA00022568"/>
    </source>
</evidence>
<dbReference type="Proteomes" id="UP001372834">
    <property type="component" value="Unassembled WGS sequence"/>
</dbReference>
<feature type="transmembrane region" description="Helical" evidence="18">
    <location>
        <begin position="578"/>
        <end position="596"/>
    </location>
</feature>
<dbReference type="AlphaFoldDB" id="A0AAN8RZD0"/>
<dbReference type="NCBIfam" id="TIGR00367">
    <property type="entry name" value="calcium/sodium antiporter"/>
    <property type="match status" value="1"/>
</dbReference>
<dbReference type="PANTHER" id="PTHR10846">
    <property type="entry name" value="SODIUM/POTASSIUM/CALCIUM EXCHANGER"/>
    <property type="match status" value="1"/>
</dbReference>
<protein>
    <recommendedName>
        <fullName evidence="19">Sodium/calcium exchanger membrane region domain-containing protein</fullName>
    </recommendedName>
</protein>
<feature type="domain" description="Sodium/calcium exchanger membrane region" evidence="19">
    <location>
        <begin position="197"/>
        <end position="337"/>
    </location>
</feature>
<evidence type="ECO:0000256" key="18">
    <source>
        <dbReference type="SAM" id="Phobius"/>
    </source>
</evidence>
<feature type="transmembrane region" description="Helical" evidence="18">
    <location>
        <begin position="87"/>
        <end position="106"/>
    </location>
</feature>
<name>A0AAN8RZD0_POLSC</name>
<dbReference type="InterPro" id="IPR004837">
    <property type="entry name" value="NaCa_Exmemb"/>
</dbReference>
<evidence type="ECO:0000256" key="3">
    <source>
        <dbReference type="ARBA" id="ARBA00022448"/>
    </source>
</evidence>
<evidence type="ECO:0000256" key="10">
    <source>
        <dbReference type="ARBA" id="ARBA00022847"/>
    </source>
</evidence>
<feature type="transmembrane region" description="Helical" evidence="18">
    <location>
        <begin position="193"/>
        <end position="211"/>
    </location>
</feature>
<evidence type="ECO:0000256" key="1">
    <source>
        <dbReference type="ARBA" id="ARBA00004141"/>
    </source>
</evidence>
<keyword evidence="15 18" id="KW-0472">Membrane</keyword>
<evidence type="ECO:0000256" key="7">
    <source>
        <dbReference type="ARBA" id="ARBA00022692"/>
    </source>
</evidence>
<dbReference type="FunFam" id="1.20.1420.30:FF:000018">
    <property type="entry name" value="Sodium/potassium/calcium exchanger 2"/>
    <property type="match status" value="1"/>
</dbReference>
<feature type="transmembrane region" description="Helical" evidence="18">
    <location>
        <begin position="543"/>
        <end position="566"/>
    </location>
</feature>
<feature type="transmembrane region" description="Helical" evidence="18">
    <location>
        <begin position="509"/>
        <end position="531"/>
    </location>
</feature>
<evidence type="ECO:0000256" key="5">
    <source>
        <dbReference type="ARBA" id="ARBA00022538"/>
    </source>
</evidence>
<feature type="transmembrane region" description="Helical" evidence="18">
    <location>
        <begin position="608"/>
        <end position="626"/>
    </location>
</feature>
<keyword evidence="11" id="KW-0630">Potassium</keyword>
<dbReference type="Gene3D" id="1.20.1420.30">
    <property type="entry name" value="NCX, central ion-binding region"/>
    <property type="match status" value="2"/>
</dbReference>
<dbReference type="InterPro" id="IPR004481">
    <property type="entry name" value="K/Na/Ca-exchanger"/>
</dbReference>
<dbReference type="GO" id="GO:0005886">
    <property type="term" value="C:plasma membrane"/>
    <property type="evidence" value="ECO:0007669"/>
    <property type="project" value="TreeGrafter"/>
</dbReference>
<organism evidence="20 21">
    <name type="scientific">Polyplax serrata</name>
    <name type="common">Common mouse louse</name>
    <dbReference type="NCBI Taxonomy" id="468196"/>
    <lineage>
        <taxon>Eukaryota</taxon>
        <taxon>Metazoa</taxon>
        <taxon>Ecdysozoa</taxon>
        <taxon>Arthropoda</taxon>
        <taxon>Hexapoda</taxon>
        <taxon>Insecta</taxon>
        <taxon>Pterygota</taxon>
        <taxon>Neoptera</taxon>
        <taxon>Paraneoptera</taxon>
        <taxon>Psocodea</taxon>
        <taxon>Troctomorpha</taxon>
        <taxon>Phthiraptera</taxon>
        <taxon>Anoplura</taxon>
        <taxon>Polyplacidae</taxon>
        <taxon>Polyplax</taxon>
    </lineage>
</organism>
<dbReference type="InterPro" id="IPR044880">
    <property type="entry name" value="NCX_ion-bd_dom_sf"/>
</dbReference>
<feature type="transmembrane region" description="Helical" evidence="18">
    <location>
        <begin position="263"/>
        <end position="284"/>
    </location>
</feature>
<evidence type="ECO:0000256" key="14">
    <source>
        <dbReference type="ARBA" id="ARBA00023065"/>
    </source>
</evidence>
<comment type="caution">
    <text evidence="20">The sequence shown here is derived from an EMBL/GenBank/DDBJ whole genome shotgun (WGS) entry which is preliminary data.</text>
</comment>
<feature type="transmembrane region" description="Helical" evidence="18">
    <location>
        <begin position="232"/>
        <end position="257"/>
    </location>
</feature>
<keyword evidence="16" id="KW-0739">Sodium transport</keyword>